<dbReference type="Proteomes" id="UP000680714">
    <property type="component" value="Unassembled WGS sequence"/>
</dbReference>
<accession>A0ABS5I9T0</accession>
<reference evidence="1 2" key="1">
    <citation type="submission" date="2021-04" db="EMBL/GenBank/DDBJ databases">
        <title>Magnetospirillum sulfuroxidans sp. nov., a facultative chemolithoautotrophic sulfur-oxidizing alphaproteobacterium isolated from freshwater sediment and proposals for Paramagetospirillum gen. nov., and Magnetospirillaceae fam. nov.</title>
        <authorList>
            <person name="Koziaeva V."/>
            <person name="Geelhoed J.S."/>
            <person name="Sorokin D.Y."/>
            <person name="Grouzdev D.S."/>
        </authorList>
    </citation>
    <scope>NUCLEOTIDE SEQUENCE [LARGE SCALE GENOMIC DNA]</scope>
    <source>
        <strain evidence="1 2">J10</strain>
    </source>
</reference>
<dbReference type="EMBL" id="JAGTUF010000003">
    <property type="protein sequence ID" value="MBR9971185.1"/>
    <property type="molecule type" value="Genomic_DNA"/>
</dbReference>
<gene>
    <name evidence="1" type="ORF">KEC16_05605</name>
</gene>
<protein>
    <recommendedName>
        <fullName evidence="3">Bacteriophage-related protein</fullName>
    </recommendedName>
</protein>
<name>A0ABS5I9T0_9PROT</name>
<evidence type="ECO:0000313" key="1">
    <source>
        <dbReference type="EMBL" id="MBR9971185.1"/>
    </source>
</evidence>
<keyword evidence="2" id="KW-1185">Reference proteome</keyword>
<comment type="caution">
    <text evidence="1">The sequence shown here is derived from an EMBL/GenBank/DDBJ whole genome shotgun (WGS) entry which is preliminary data.</text>
</comment>
<proteinExistence type="predicted"/>
<dbReference type="SUPFAM" id="SSF109709">
    <property type="entry name" value="KorB DNA-binding domain-like"/>
    <property type="match status" value="1"/>
</dbReference>
<sequence length="125" mass="13835">MRWTARKLMPTAFAAARPVQCVALPGGGELGSAKTRAVARAFRWRRQLESGRHTSINELAKADKIDRGYVSKVLRLTLLAPDIVEAILAGRQPKGLKLADLLEPFPVGWAEQRRAFLETDCRILG</sequence>
<organism evidence="1 2">
    <name type="scientific">Magnetospirillum sulfuroxidans</name>
    <dbReference type="NCBI Taxonomy" id="611300"/>
    <lineage>
        <taxon>Bacteria</taxon>
        <taxon>Pseudomonadati</taxon>
        <taxon>Pseudomonadota</taxon>
        <taxon>Alphaproteobacteria</taxon>
        <taxon>Rhodospirillales</taxon>
        <taxon>Rhodospirillaceae</taxon>
        <taxon>Magnetospirillum</taxon>
    </lineage>
</organism>
<evidence type="ECO:0008006" key="3">
    <source>
        <dbReference type="Google" id="ProtNLM"/>
    </source>
</evidence>
<evidence type="ECO:0000313" key="2">
    <source>
        <dbReference type="Proteomes" id="UP000680714"/>
    </source>
</evidence>
<dbReference type="RefSeq" id="WP_211546936.1">
    <property type="nucleotide sequence ID" value="NZ_JAGTUF010000003.1"/>
</dbReference>